<dbReference type="GO" id="GO:0008408">
    <property type="term" value="F:3'-5' exonuclease activity"/>
    <property type="evidence" value="ECO:0007669"/>
    <property type="project" value="TreeGrafter"/>
</dbReference>
<protein>
    <recommendedName>
        <fullName evidence="8">DNA polymerase III polC-type</fullName>
    </recommendedName>
</protein>
<dbReference type="InterPro" id="IPR013520">
    <property type="entry name" value="Ribonucl_H"/>
</dbReference>
<dbReference type="Proteomes" id="UP000292818">
    <property type="component" value="Unassembled WGS sequence"/>
</dbReference>
<dbReference type="FunFam" id="3.30.420.10:FF:000045">
    <property type="entry name" value="3'-5' exonuclease DinG"/>
    <property type="match status" value="1"/>
</dbReference>
<keyword evidence="4" id="KW-0540">Nuclease</keyword>
<dbReference type="Gene3D" id="3.30.420.10">
    <property type="entry name" value="Ribonuclease H-like superfamily/Ribonuclease H"/>
    <property type="match status" value="1"/>
</dbReference>
<evidence type="ECO:0000256" key="5">
    <source>
        <dbReference type="ARBA" id="ARBA00022801"/>
    </source>
</evidence>
<dbReference type="Pfam" id="PF09707">
    <property type="entry name" value="Cas_Cas2CT1978"/>
    <property type="match status" value="1"/>
</dbReference>
<keyword evidence="5" id="KW-0378">Hydrolase</keyword>
<evidence type="ECO:0000256" key="8">
    <source>
        <dbReference type="ARBA" id="ARBA00070925"/>
    </source>
</evidence>
<dbReference type="Pfam" id="PF00929">
    <property type="entry name" value="RNase_T"/>
    <property type="match status" value="1"/>
</dbReference>
<dbReference type="InterPro" id="IPR012337">
    <property type="entry name" value="RNaseH-like_sf"/>
</dbReference>
<comment type="caution">
    <text evidence="10">The sequence shown here is derived from an EMBL/GenBank/DDBJ whole genome shotgun (WGS) entry which is preliminary data.</text>
</comment>
<dbReference type="GO" id="GO:0003677">
    <property type="term" value="F:DNA binding"/>
    <property type="evidence" value="ECO:0007669"/>
    <property type="project" value="InterPro"/>
</dbReference>
<dbReference type="PANTHER" id="PTHR30231">
    <property type="entry name" value="DNA POLYMERASE III SUBUNIT EPSILON"/>
    <property type="match status" value="1"/>
</dbReference>
<dbReference type="EMBL" id="SETJ01000029">
    <property type="protein sequence ID" value="RZM16723.1"/>
    <property type="molecule type" value="Genomic_DNA"/>
</dbReference>
<dbReference type="RefSeq" id="WP_130137392.1">
    <property type="nucleotide sequence ID" value="NZ_SETJ01000029.1"/>
</dbReference>
<evidence type="ECO:0000259" key="9">
    <source>
        <dbReference type="SMART" id="SM00479"/>
    </source>
</evidence>
<dbReference type="GO" id="GO:0006260">
    <property type="term" value="P:DNA replication"/>
    <property type="evidence" value="ECO:0007669"/>
    <property type="project" value="UniProtKB-KW"/>
</dbReference>
<dbReference type="CDD" id="cd06127">
    <property type="entry name" value="DEDDh"/>
    <property type="match status" value="1"/>
</dbReference>
<dbReference type="InterPro" id="IPR010152">
    <property type="entry name" value="CRISPR-assoc_prot_Cas2_sub"/>
</dbReference>
<dbReference type="InterPro" id="IPR006054">
    <property type="entry name" value="DnaQ"/>
</dbReference>
<feature type="domain" description="Exonuclease" evidence="9">
    <location>
        <begin position="125"/>
        <end position="288"/>
    </location>
</feature>
<proteinExistence type="predicted"/>
<dbReference type="PANTHER" id="PTHR30231:SF4">
    <property type="entry name" value="PROTEIN NEN2"/>
    <property type="match status" value="1"/>
</dbReference>
<gene>
    <name evidence="10" type="ORF">LDELB18P1_0768</name>
</gene>
<dbReference type="Gene3D" id="3.30.70.240">
    <property type="match status" value="1"/>
</dbReference>
<evidence type="ECO:0000256" key="7">
    <source>
        <dbReference type="ARBA" id="ARBA00022932"/>
    </source>
</evidence>
<dbReference type="AlphaFoldDB" id="A0A4Q7DZS5"/>
<keyword evidence="7" id="KW-0239">DNA-directed DNA polymerase</keyword>
<dbReference type="GO" id="GO:0003887">
    <property type="term" value="F:DNA-directed DNA polymerase activity"/>
    <property type="evidence" value="ECO:0007669"/>
    <property type="project" value="UniProtKB-KW"/>
</dbReference>
<evidence type="ECO:0000256" key="2">
    <source>
        <dbReference type="ARBA" id="ARBA00022695"/>
    </source>
</evidence>
<dbReference type="NCBIfam" id="TIGR00573">
    <property type="entry name" value="dnaq"/>
    <property type="match status" value="1"/>
</dbReference>
<reference evidence="10 11" key="1">
    <citation type="submission" date="2019-01" db="EMBL/GenBank/DDBJ databases">
        <title>Colonization of the human gut by bovine bacteria present in Parmesan cheese.</title>
        <authorList>
            <person name="Lugli G.A."/>
            <person name="Milani C."/>
        </authorList>
    </citation>
    <scope>NUCLEOTIDE SEQUENCE [LARGE SCALE GENOMIC DNA]</scope>
    <source>
        <strain evidence="10 11">LDELB18P1</strain>
    </source>
</reference>
<name>A0A4Q7DZS5_9LACO</name>
<evidence type="ECO:0000256" key="3">
    <source>
        <dbReference type="ARBA" id="ARBA00022705"/>
    </source>
</evidence>
<evidence type="ECO:0000313" key="11">
    <source>
        <dbReference type="Proteomes" id="UP000292818"/>
    </source>
</evidence>
<evidence type="ECO:0000256" key="1">
    <source>
        <dbReference type="ARBA" id="ARBA00022679"/>
    </source>
</evidence>
<sequence>MIVITLTKTPPALRGDLTRWCQEIQTGVYVGDVSARVRDKLWERVQTNIGNGEATLVYNTNNEQGYAFKTTRKSKQVVDLDGMLFVKHVVNQETVEYGFSNAAKFHKAHKAERMRASVAATKQKDFVAVDIETTGLNTESDQILSIGAVKHDGTEFYRLIKQDIDVPKQIVELTGITPAMLDKEGVPLQDVLGELTDFVGDVPIVGYNFRFDSAFLNREYRKCGMQELKNEIKDLLPVVKRKEKFLDNYKLQTVLSNYGIENKVPHNAVSDARATKDLAMKLIKNRILVI</sequence>
<keyword evidence="3" id="KW-0235">DNA replication</keyword>
<evidence type="ECO:0000256" key="4">
    <source>
        <dbReference type="ARBA" id="ARBA00022722"/>
    </source>
</evidence>
<keyword evidence="1" id="KW-0808">Transferase</keyword>
<keyword evidence="2" id="KW-0548">Nucleotidyltransferase</keyword>
<keyword evidence="6" id="KW-0269">Exonuclease</keyword>
<evidence type="ECO:0000256" key="6">
    <source>
        <dbReference type="ARBA" id="ARBA00022839"/>
    </source>
</evidence>
<evidence type="ECO:0000313" key="10">
    <source>
        <dbReference type="EMBL" id="RZM16723.1"/>
    </source>
</evidence>
<dbReference type="NCBIfam" id="TIGR01873">
    <property type="entry name" value="cas_CT1978"/>
    <property type="match status" value="1"/>
</dbReference>
<dbReference type="CDD" id="cd09755">
    <property type="entry name" value="Cas2_I-E"/>
    <property type="match status" value="1"/>
</dbReference>
<accession>A0A4Q7DZS5</accession>
<dbReference type="InterPro" id="IPR036397">
    <property type="entry name" value="RNaseH_sf"/>
</dbReference>
<dbReference type="SUPFAM" id="SSF53098">
    <property type="entry name" value="Ribonuclease H-like"/>
    <property type="match status" value="1"/>
</dbReference>
<dbReference type="SMART" id="SM00479">
    <property type="entry name" value="EXOIII"/>
    <property type="match status" value="1"/>
</dbReference>
<organism evidence="10 11">
    <name type="scientific">Lactobacillus delbrueckii</name>
    <dbReference type="NCBI Taxonomy" id="1584"/>
    <lineage>
        <taxon>Bacteria</taxon>
        <taxon>Bacillati</taxon>
        <taxon>Bacillota</taxon>
        <taxon>Bacilli</taxon>
        <taxon>Lactobacillales</taxon>
        <taxon>Lactobacillaceae</taxon>
        <taxon>Lactobacillus</taxon>
    </lineage>
</organism>